<gene>
    <name evidence="1" type="ORF">OR16_13339</name>
</gene>
<dbReference type="InterPro" id="IPR036928">
    <property type="entry name" value="AS_sf"/>
</dbReference>
<dbReference type="AlphaFoldDB" id="H1S4F4"/>
<sequence length="29" mass="2857">MPVGVTLIGPHRGDAGVLAAAQALERSVA</sequence>
<evidence type="ECO:0000313" key="1">
    <source>
        <dbReference type="EMBL" id="EHP42637.1"/>
    </source>
</evidence>
<dbReference type="Proteomes" id="UP000005808">
    <property type="component" value="Unassembled WGS sequence"/>
</dbReference>
<evidence type="ECO:0000313" key="2">
    <source>
        <dbReference type="Proteomes" id="UP000005808"/>
    </source>
</evidence>
<proteinExistence type="predicted"/>
<reference evidence="1 2" key="1">
    <citation type="journal article" date="2012" name="J. Bacteriol.">
        <title>De Novo Genome Project of Cupriavidus basilensis OR16.</title>
        <authorList>
            <person name="Cserhati M."/>
            <person name="Kriszt B."/>
            <person name="Szoboszlay S."/>
            <person name="Toth A."/>
            <person name="Szabo I."/>
            <person name="Tancsics A."/>
            <person name="Nagy I."/>
            <person name="Horvath B."/>
            <person name="Nagy I."/>
            <person name="Kukolya J."/>
        </authorList>
    </citation>
    <scope>NUCLEOTIDE SEQUENCE [LARGE SCALE GENOMIC DNA]</scope>
    <source>
        <strain evidence="1 2">OR16</strain>
    </source>
</reference>
<organism evidence="1 2">
    <name type="scientific">Cupriavidus basilensis OR16</name>
    <dbReference type="NCBI Taxonomy" id="1127483"/>
    <lineage>
        <taxon>Bacteria</taxon>
        <taxon>Pseudomonadati</taxon>
        <taxon>Pseudomonadota</taxon>
        <taxon>Betaproteobacteria</taxon>
        <taxon>Burkholderiales</taxon>
        <taxon>Burkholderiaceae</taxon>
        <taxon>Cupriavidus</taxon>
    </lineage>
</organism>
<dbReference type="PATRIC" id="fig|1127483.3.peg.2677"/>
<comment type="caution">
    <text evidence="1">The sequence shown here is derived from an EMBL/GenBank/DDBJ whole genome shotgun (WGS) entry which is preliminary data.</text>
</comment>
<name>H1S4F4_9BURK</name>
<dbReference type="SUPFAM" id="SSF75304">
    <property type="entry name" value="Amidase signature (AS) enzymes"/>
    <property type="match status" value="1"/>
</dbReference>
<protein>
    <submittedName>
        <fullName evidence="1">Uncharacterized protein</fullName>
    </submittedName>
</protein>
<dbReference type="EMBL" id="AHJE01000030">
    <property type="protein sequence ID" value="EHP42637.1"/>
    <property type="molecule type" value="Genomic_DNA"/>
</dbReference>
<accession>H1S4F4</accession>